<organism evidence="2 3">
    <name type="scientific">Ramularia collo-cygni</name>
    <dbReference type="NCBI Taxonomy" id="112498"/>
    <lineage>
        <taxon>Eukaryota</taxon>
        <taxon>Fungi</taxon>
        <taxon>Dikarya</taxon>
        <taxon>Ascomycota</taxon>
        <taxon>Pezizomycotina</taxon>
        <taxon>Dothideomycetes</taxon>
        <taxon>Dothideomycetidae</taxon>
        <taxon>Mycosphaerellales</taxon>
        <taxon>Mycosphaerellaceae</taxon>
        <taxon>Ramularia</taxon>
    </lineage>
</organism>
<accession>A0A2D3UUN9</accession>
<dbReference type="RefSeq" id="XP_023622623.1">
    <property type="nucleotide sequence ID" value="XM_023766855.1"/>
</dbReference>
<feature type="compositionally biased region" description="Polar residues" evidence="1">
    <location>
        <begin position="1"/>
        <end position="12"/>
    </location>
</feature>
<dbReference type="OrthoDB" id="3634487at2759"/>
<keyword evidence="3" id="KW-1185">Reference proteome</keyword>
<dbReference type="GeneID" id="35596799"/>
<feature type="compositionally biased region" description="Pro residues" evidence="1">
    <location>
        <begin position="16"/>
        <end position="28"/>
    </location>
</feature>
<evidence type="ECO:0000256" key="1">
    <source>
        <dbReference type="SAM" id="MobiDB-lite"/>
    </source>
</evidence>
<protein>
    <submittedName>
        <fullName evidence="2">Uncharacterized protein</fullName>
    </submittedName>
</protein>
<sequence length="167" mass="19433">METSTENPTNSWEMPLSPPSTPPSTPPSRPTPIFFIFDAMRTRSHLFFRYLSTHAKFHPIYHPYLNAAILGEERWAKPAECCEERRFEIWEGMKLLLVDDTFESLNEDLRGRVEEGQRGGRIPLINDHIPNLLQEEILYGLHRNTMTIEEAMRTNPTHTSRIPSTRN</sequence>
<evidence type="ECO:0000313" key="2">
    <source>
        <dbReference type="EMBL" id="CZT15727.1"/>
    </source>
</evidence>
<reference evidence="2 3" key="1">
    <citation type="submission" date="2016-03" db="EMBL/GenBank/DDBJ databases">
        <authorList>
            <person name="Ploux O."/>
        </authorList>
    </citation>
    <scope>NUCLEOTIDE SEQUENCE [LARGE SCALE GENOMIC DNA]</scope>
    <source>
        <strain evidence="2 3">URUG2</strain>
    </source>
</reference>
<name>A0A2D3UUN9_9PEZI</name>
<gene>
    <name evidence="2" type="ORF">RCC_01561</name>
</gene>
<evidence type="ECO:0000313" key="3">
    <source>
        <dbReference type="Proteomes" id="UP000225277"/>
    </source>
</evidence>
<dbReference type="AlphaFoldDB" id="A0A2D3UUN9"/>
<dbReference type="EMBL" id="FJUY01000002">
    <property type="protein sequence ID" value="CZT15727.1"/>
    <property type="molecule type" value="Genomic_DNA"/>
</dbReference>
<dbReference type="Proteomes" id="UP000225277">
    <property type="component" value="Unassembled WGS sequence"/>
</dbReference>
<proteinExistence type="predicted"/>
<feature type="region of interest" description="Disordered" evidence="1">
    <location>
        <begin position="1"/>
        <end position="28"/>
    </location>
</feature>